<evidence type="ECO:0000313" key="1">
    <source>
        <dbReference type="EMBL" id="NML24294.1"/>
    </source>
</evidence>
<sequence>MELTMSMFATQADYWKARAEKAEAERDALFSKLSQTTFASRDVLAERRRQVEAEGWTPEHDDEHVNDEIAALACFYAMPPGAREWSGPDGYGDTLGEAIRPDGWQATTGDRRRELVKAGALILAEIERIDRAAARKINDQPPKDQEE</sequence>
<organism evidence="1 2">
    <name type="scientific">Zoogloea dura</name>
    <dbReference type="NCBI Taxonomy" id="2728840"/>
    <lineage>
        <taxon>Bacteria</taxon>
        <taxon>Pseudomonadati</taxon>
        <taxon>Pseudomonadota</taxon>
        <taxon>Betaproteobacteria</taxon>
        <taxon>Rhodocyclales</taxon>
        <taxon>Zoogloeaceae</taxon>
        <taxon>Zoogloea</taxon>
    </lineage>
</organism>
<dbReference type="Proteomes" id="UP000580043">
    <property type="component" value="Unassembled WGS sequence"/>
</dbReference>
<proteinExistence type="predicted"/>
<comment type="caution">
    <text evidence="1">The sequence shown here is derived from an EMBL/GenBank/DDBJ whole genome shotgun (WGS) entry which is preliminary data.</text>
</comment>
<dbReference type="AlphaFoldDB" id="A0A848FYY7"/>
<evidence type="ECO:0000313" key="2">
    <source>
        <dbReference type="Proteomes" id="UP000580043"/>
    </source>
</evidence>
<gene>
    <name evidence="1" type="ORF">HHL15_00920</name>
</gene>
<name>A0A848FYY7_9RHOO</name>
<accession>A0A848FYY7</accession>
<keyword evidence="2" id="KW-1185">Reference proteome</keyword>
<protein>
    <submittedName>
        <fullName evidence="1">Uncharacterized protein</fullName>
    </submittedName>
</protein>
<dbReference type="EMBL" id="JABBGA010000001">
    <property type="protein sequence ID" value="NML24294.1"/>
    <property type="molecule type" value="Genomic_DNA"/>
</dbReference>
<reference evidence="1 2" key="1">
    <citation type="submission" date="2020-04" db="EMBL/GenBank/DDBJ databases">
        <title>Zoogloea sp. G-4-1-14 isolated from soil.</title>
        <authorList>
            <person name="Dahal R.H."/>
        </authorList>
    </citation>
    <scope>NUCLEOTIDE SEQUENCE [LARGE SCALE GENOMIC DNA]</scope>
    <source>
        <strain evidence="1 2">G-4-1-14</strain>
    </source>
</reference>
<dbReference type="RefSeq" id="WP_169143936.1">
    <property type="nucleotide sequence ID" value="NZ_JABBGA010000001.1"/>
</dbReference>